<name>A0A1F6H1M9_9PROT</name>
<dbReference type="InterPro" id="IPR006330">
    <property type="entry name" value="Ado/ade_deaminase"/>
</dbReference>
<evidence type="ECO:0000256" key="5">
    <source>
        <dbReference type="ARBA" id="ARBA00022833"/>
    </source>
</evidence>
<dbReference type="InterPro" id="IPR001365">
    <property type="entry name" value="A_deaminase_dom"/>
</dbReference>
<dbReference type="GO" id="GO:0016814">
    <property type="term" value="F:hydrolase activity, acting on carbon-nitrogen (but not peptide) bonds, in cyclic amidines"/>
    <property type="evidence" value="ECO:0007669"/>
    <property type="project" value="UniProtKB-ARBA"/>
</dbReference>
<evidence type="ECO:0000256" key="1">
    <source>
        <dbReference type="ARBA" id="ARBA00001947"/>
    </source>
</evidence>
<dbReference type="PANTHER" id="PTHR43114">
    <property type="entry name" value="ADENINE DEAMINASE"/>
    <property type="match status" value="1"/>
</dbReference>
<dbReference type="AlphaFoldDB" id="A0A1F6H1M9"/>
<evidence type="ECO:0000256" key="4">
    <source>
        <dbReference type="ARBA" id="ARBA00022801"/>
    </source>
</evidence>
<sequence length="338" mass="36800">MPVAPALAQSIRALPKVELHVHLEGFVDLSFWRAMTQAQGTWTEQRDLEMAQKFGFQSFPLFLKCFGAVIFSFMTPGDFYLLTQKALADLKSQGVVYGELMFTPAFFVDRGINFPEIMAEIDRAAKEAEREGGPKLALIFDGARNFGTQAVQHCFDLAAADPTGRVIGVGLGGDEVHFPAQDFVAQFAWAKAQGFRLTCHAGEAAGEDSIAQAVELLGAERIGHALGLTPGGPVEELVLSKGVALDLCPHSNLTTGVLADLNRHPFLAYRQRGHKVSLNSDDPGFFKTSLLKEYLWAAESLGLTLEDLTALSLAALDQSFLAAPEKRRFQEKLTSAQL</sequence>
<evidence type="ECO:0000313" key="7">
    <source>
        <dbReference type="EMBL" id="OGH04285.1"/>
    </source>
</evidence>
<organism evidence="7 8">
    <name type="scientific">Candidatus Lambdaproteobacteria bacterium RIFOXYD2_FULL_56_26</name>
    <dbReference type="NCBI Taxonomy" id="1817773"/>
    <lineage>
        <taxon>Bacteria</taxon>
        <taxon>Pseudomonadati</taxon>
        <taxon>Pseudomonadota</taxon>
        <taxon>Candidatus Lambdaproteobacteria</taxon>
    </lineage>
</organism>
<keyword evidence="4" id="KW-0378">Hydrolase</keyword>
<feature type="domain" description="Adenosine deaminase" evidence="6">
    <location>
        <begin position="15"/>
        <end position="334"/>
    </location>
</feature>
<reference evidence="7 8" key="1">
    <citation type="journal article" date="2016" name="Nat. Commun.">
        <title>Thousands of microbial genomes shed light on interconnected biogeochemical processes in an aquifer system.</title>
        <authorList>
            <person name="Anantharaman K."/>
            <person name="Brown C.T."/>
            <person name="Hug L.A."/>
            <person name="Sharon I."/>
            <person name="Castelle C.J."/>
            <person name="Probst A.J."/>
            <person name="Thomas B.C."/>
            <person name="Singh A."/>
            <person name="Wilkins M.J."/>
            <person name="Karaoz U."/>
            <person name="Brodie E.L."/>
            <person name="Williams K.H."/>
            <person name="Hubbard S.S."/>
            <person name="Banfield J.F."/>
        </authorList>
    </citation>
    <scope>NUCLEOTIDE SEQUENCE [LARGE SCALE GENOMIC DNA]</scope>
</reference>
<evidence type="ECO:0000256" key="2">
    <source>
        <dbReference type="ARBA" id="ARBA00006676"/>
    </source>
</evidence>
<comment type="cofactor">
    <cofactor evidence="1">
        <name>Zn(2+)</name>
        <dbReference type="ChEBI" id="CHEBI:29105"/>
    </cofactor>
</comment>
<protein>
    <recommendedName>
        <fullName evidence="6">Adenosine deaminase domain-containing protein</fullName>
    </recommendedName>
</protein>
<dbReference type="Pfam" id="PF00962">
    <property type="entry name" value="A_deaminase"/>
    <property type="match status" value="1"/>
</dbReference>
<accession>A0A1F6H1M9</accession>
<dbReference type="Gene3D" id="3.20.20.140">
    <property type="entry name" value="Metal-dependent hydrolases"/>
    <property type="match status" value="1"/>
</dbReference>
<dbReference type="PANTHER" id="PTHR43114:SF6">
    <property type="entry name" value="ADENINE DEAMINASE"/>
    <property type="match status" value="1"/>
</dbReference>
<comment type="similarity">
    <text evidence="2">Belongs to the metallo-dependent hydrolases superfamily. Adenosine and AMP deaminases family.</text>
</comment>
<dbReference type="GO" id="GO:0046872">
    <property type="term" value="F:metal ion binding"/>
    <property type="evidence" value="ECO:0007669"/>
    <property type="project" value="UniProtKB-KW"/>
</dbReference>
<dbReference type="InterPro" id="IPR032466">
    <property type="entry name" value="Metal_Hydrolase"/>
</dbReference>
<keyword evidence="3" id="KW-0479">Metal-binding</keyword>
<dbReference type="Proteomes" id="UP000177583">
    <property type="component" value="Unassembled WGS sequence"/>
</dbReference>
<evidence type="ECO:0000259" key="6">
    <source>
        <dbReference type="Pfam" id="PF00962"/>
    </source>
</evidence>
<evidence type="ECO:0000313" key="8">
    <source>
        <dbReference type="Proteomes" id="UP000177583"/>
    </source>
</evidence>
<keyword evidence="5" id="KW-0862">Zinc</keyword>
<dbReference type="SUPFAM" id="SSF51556">
    <property type="entry name" value="Metallo-dependent hydrolases"/>
    <property type="match status" value="1"/>
</dbReference>
<dbReference type="InterPro" id="IPR006650">
    <property type="entry name" value="A/AMP_deam_AS"/>
</dbReference>
<dbReference type="EMBL" id="MFNF01000005">
    <property type="protein sequence ID" value="OGH04285.1"/>
    <property type="molecule type" value="Genomic_DNA"/>
</dbReference>
<comment type="caution">
    <text evidence="7">The sequence shown here is derived from an EMBL/GenBank/DDBJ whole genome shotgun (WGS) entry which is preliminary data.</text>
</comment>
<dbReference type="GO" id="GO:0019239">
    <property type="term" value="F:deaminase activity"/>
    <property type="evidence" value="ECO:0007669"/>
    <property type="project" value="InterPro"/>
</dbReference>
<dbReference type="PROSITE" id="PS00485">
    <property type="entry name" value="A_DEAMINASE"/>
    <property type="match status" value="1"/>
</dbReference>
<evidence type="ECO:0000256" key="3">
    <source>
        <dbReference type="ARBA" id="ARBA00022723"/>
    </source>
</evidence>
<proteinExistence type="inferred from homology"/>
<dbReference type="GO" id="GO:0009168">
    <property type="term" value="P:purine ribonucleoside monophosphate biosynthetic process"/>
    <property type="evidence" value="ECO:0007669"/>
    <property type="project" value="InterPro"/>
</dbReference>
<gene>
    <name evidence="7" type="ORF">A2557_10830</name>
</gene>